<accession>A0ABW4X1D2</accession>
<evidence type="ECO:0000256" key="5">
    <source>
        <dbReference type="ARBA" id="ARBA00023136"/>
    </source>
</evidence>
<evidence type="ECO:0000256" key="2">
    <source>
        <dbReference type="ARBA" id="ARBA00022448"/>
    </source>
</evidence>
<dbReference type="InterPro" id="IPR012910">
    <property type="entry name" value="Plug_dom"/>
</dbReference>
<evidence type="ECO:0000313" key="10">
    <source>
        <dbReference type="Proteomes" id="UP001597369"/>
    </source>
</evidence>
<keyword evidence="5 7" id="KW-0472">Membrane</keyword>
<dbReference type="Gene3D" id="3.55.50.30">
    <property type="match status" value="1"/>
</dbReference>
<name>A0ABW4X1D2_9BACT</name>
<keyword evidence="3 7" id="KW-1134">Transmembrane beta strand</keyword>
<dbReference type="InterPro" id="IPR023996">
    <property type="entry name" value="TonB-dep_OMP_SusC/RagA"/>
</dbReference>
<dbReference type="Pfam" id="PF13715">
    <property type="entry name" value="CarbopepD_reg_2"/>
    <property type="match status" value="1"/>
</dbReference>
<keyword evidence="10" id="KW-1185">Reference proteome</keyword>
<evidence type="ECO:0000256" key="4">
    <source>
        <dbReference type="ARBA" id="ARBA00022692"/>
    </source>
</evidence>
<dbReference type="Proteomes" id="UP001597369">
    <property type="component" value="Unassembled WGS sequence"/>
</dbReference>
<evidence type="ECO:0000256" key="7">
    <source>
        <dbReference type="PROSITE-ProRule" id="PRU01360"/>
    </source>
</evidence>
<dbReference type="PROSITE" id="PS52016">
    <property type="entry name" value="TONB_DEPENDENT_REC_3"/>
    <property type="match status" value="1"/>
</dbReference>
<dbReference type="InterPro" id="IPR023997">
    <property type="entry name" value="TonB-dep_OMP_SusC/RagA_CS"/>
</dbReference>
<dbReference type="SUPFAM" id="SSF49464">
    <property type="entry name" value="Carboxypeptidase regulatory domain-like"/>
    <property type="match status" value="1"/>
</dbReference>
<dbReference type="EMBL" id="JBHUHV010000050">
    <property type="protein sequence ID" value="MFD2068196.1"/>
    <property type="molecule type" value="Genomic_DNA"/>
</dbReference>
<comment type="caution">
    <text evidence="9">The sequence shown here is derived from an EMBL/GenBank/DDBJ whole genome shotgun (WGS) entry which is preliminary data.</text>
</comment>
<sequence length="1123" mass="125310">MTKVYISIKYAALQAALKFLLLLTVLLGSVAVLHAQAHDLQQKVSLDYRNASTETVIKELNRQTAVSFTYDKAALEDVKIIEIKFKGAPLNDVLRFLSDNVHLEFIILSNTIVVHTAKTPAKERAKAQQEKTITGRVTDENGEGLPGVTVMLKGTTRGVPTDVDGNFSLTVPDNEAILVFSYLGMKSQEVTVGNLSTVNVVMEVEESGLEEVVVIGYGVARKKDITGSIATLEGEVAAKRNTTQLSQALQGTMPGVMVTRSNSEPGATASVRVRGITTIGDSNPLVVVDGVPVSSMNDVNAADIEDISVLKDAASASIYGARAAAGVILITTKRAKSNETSLEYRVNVGFDKPTAFPETVGAQRYLEMINEFTWNDAGNNAGGEYGLYSKDDVENWAAYNKDNPNQYPITDWLGMIVKDYAPRTSHYLSFSGGSGKVKTHASLNYEHVDALYDHKSFERVMSRVNNSIEISDQLSANVDFAFNYTANKAPTVNPIWDAQRYPAVFPALWDDGRIAEGQNGSNAYAALHNGGFDNSWTNRINGRISLKYQPIESLSFTGVVSPYFHGTKGKEFRKQIPYYSDENPTQLLGYISGYTTTSLYESRNDGKTFTKQFLANYKKGFQGHSFNLLGGYEDYYAFGESLNAQAENYTLSNFPYLDLGPLDYMNNSGSAWETAYRSFFGRLMYDYKNKYLLQANIRYDGSSRLHPDYRWGSFPSVSAGWVVSEEPFMPQNSALSHLKLRASWGQLGNERIGNYPYQASIGYSNALFYQGSNVVSATTAAQYYYAIHDISWETTETVDFGVDAYFFGNRLMFTGDYYRKKTRDMLLELEIPDYMGFENPQQNTGKMYTNGWDAELMWRDNIGQLGYSVSLNLSDSRSKMGNLGGIVFDGSQITKEGSEYNEWYGYLSDGLYQTEDEVNNSAKLYSSVRPGDIKYKDISGPEGIPDGKITPDYDRVLLGGSLPRYLYGGNINLDYKGFDLTLAFQGVGKQNSRLTEQMVKPFFSAWTNPPLIIDGNYWSLYNTEEENLNAKYPRLSYTGAENNNYVMSDYWMINGAYFRLKNIVLGYTLPRVLTSKVKMDQVRIYASATDLFSVDKYPEGWDPEVSYNTYISKTFNFGLSVKF</sequence>
<dbReference type="InterPro" id="IPR037066">
    <property type="entry name" value="Plug_dom_sf"/>
</dbReference>
<dbReference type="Pfam" id="PF07715">
    <property type="entry name" value="Plug"/>
    <property type="match status" value="1"/>
</dbReference>
<organism evidence="9 10">
    <name type="scientific">Pontibacter silvestris</name>
    <dbReference type="NCBI Taxonomy" id="2305183"/>
    <lineage>
        <taxon>Bacteria</taxon>
        <taxon>Pseudomonadati</taxon>
        <taxon>Bacteroidota</taxon>
        <taxon>Cytophagia</taxon>
        <taxon>Cytophagales</taxon>
        <taxon>Hymenobacteraceae</taxon>
        <taxon>Pontibacter</taxon>
    </lineage>
</organism>
<keyword evidence="2 7" id="KW-0813">Transport</keyword>
<evidence type="ECO:0000313" key="9">
    <source>
        <dbReference type="EMBL" id="MFD2068196.1"/>
    </source>
</evidence>
<dbReference type="RefSeq" id="WP_229963004.1">
    <property type="nucleotide sequence ID" value="NZ_JAJJWI010000042.1"/>
</dbReference>
<reference evidence="10" key="1">
    <citation type="journal article" date="2019" name="Int. J. Syst. Evol. Microbiol.">
        <title>The Global Catalogue of Microorganisms (GCM) 10K type strain sequencing project: providing services to taxonomists for standard genome sequencing and annotation.</title>
        <authorList>
            <consortium name="The Broad Institute Genomics Platform"/>
            <consortium name="The Broad Institute Genome Sequencing Center for Infectious Disease"/>
            <person name="Wu L."/>
            <person name="Ma J."/>
        </authorList>
    </citation>
    <scope>NUCLEOTIDE SEQUENCE [LARGE SCALE GENOMIC DNA]</scope>
    <source>
        <strain evidence="10">JCM 16545</strain>
    </source>
</reference>
<proteinExistence type="inferred from homology"/>
<dbReference type="InterPro" id="IPR036942">
    <property type="entry name" value="Beta-barrel_TonB_sf"/>
</dbReference>
<dbReference type="InterPro" id="IPR039426">
    <property type="entry name" value="TonB-dep_rcpt-like"/>
</dbReference>
<protein>
    <submittedName>
        <fullName evidence="9">SusC/RagA family TonB-linked outer membrane protein</fullName>
    </submittedName>
</protein>
<dbReference type="NCBIfam" id="TIGR04057">
    <property type="entry name" value="SusC_RagA_signa"/>
    <property type="match status" value="1"/>
</dbReference>
<comment type="similarity">
    <text evidence="7">Belongs to the TonB-dependent receptor family.</text>
</comment>
<comment type="subcellular location">
    <subcellularLocation>
        <location evidence="1 7">Cell outer membrane</location>
        <topology evidence="1 7">Multi-pass membrane protein</topology>
    </subcellularLocation>
</comment>
<evidence type="ECO:0000259" key="8">
    <source>
        <dbReference type="Pfam" id="PF07715"/>
    </source>
</evidence>
<dbReference type="Gene3D" id="2.170.130.10">
    <property type="entry name" value="TonB-dependent receptor, plug domain"/>
    <property type="match status" value="1"/>
</dbReference>
<keyword evidence="4 7" id="KW-0812">Transmembrane</keyword>
<evidence type="ECO:0000256" key="3">
    <source>
        <dbReference type="ARBA" id="ARBA00022452"/>
    </source>
</evidence>
<feature type="domain" description="TonB-dependent receptor plug" evidence="8">
    <location>
        <begin position="222"/>
        <end position="327"/>
    </location>
</feature>
<dbReference type="Gene3D" id="2.60.40.1120">
    <property type="entry name" value="Carboxypeptidase-like, regulatory domain"/>
    <property type="match status" value="1"/>
</dbReference>
<evidence type="ECO:0000256" key="6">
    <source>
        <dbReference type="ARBA" id="ARBA00023237"/>
    </source>
</evidence>
<dbReference type="Gene3D" id="2.40.170.20">
    <property type="entry name" value="TonB-dependent receptor, beta-barrel domain"/>
    <property type="match status" value="1"/>
</dbReference>
<dbReference type="SUPFAM" id="SSF56935">
    <property type="entry name" value="Porins"/>
    <property type="match status" value="1"/>
</dbReference>
<gene>
    <name evidence="9" type="ORF">ACFSKU_14990</name>
</gene>
<evidence type="ECO:0000256" key="1">
    <source>
        <dbReference type="ARBA" id="ARBA00004571"/>
    </source>
</evidence>
<keyword evidence="6 7" id="KW-0998">Cell outer membrane</keyword>
<dbReference type="InterPro" id="IPR008969">
    <property type="entry name" value="CarboxyPept-like_regulatory"/>
</dbReference>
<dbReference type="NCBIfam" id="TIGR04056">
    <property type="entry name" value="OMP_RagA_SusC"/>
    <property type="match status" value="1"/>
</dbReference>